<dbReference type="GO" id="GO:0046872">
    <property type="term" value="F:metal ion binding"/>
    <property type="evidence" value="ECO:0007669"/>
    <property type="project" value="UniProtKB-KW"/>
</dbReference>
<proteinExistence type="predicted"/>
<evidence type="ECO:0000256" key="3">
    <source>
        <dbReference type="ARBA" id="ARBA00023014"/>
    </source>
</evidence>
<keyword evidence="3" id="KW-0411">Iron-sulfur</keyword>
<dbReference type="InterPro" id="IPR017900">
    <property type="entry name" value="4Fe4S_Fe_S_CS"/>
</dbReference>
<dbReference type="PROSITE" id="PS00198">
    <property type="entry name" value="4FE4S_FER_1"/>
    <property type="match status" value="1"/>
</dbReference>
<organism evidence="5">
    <name type="scientific">Desulfomonile tiedjei</name>
    <dbReference type="NCBI Taxonomy" id="2358"/>
    <lineage>
        <taxon>Bacteria</taxon>
        <taxon>Pseudomonadati</taxon>
        <taxon>Thermodesulfobacteriota</taxon>
        <taxon>Desulfomonilia</taxon>
        <taxon>Desulfomonilales</taxon>
        <taxon>Desulfomonilaceae</taxon>
        <taxon>Desulfomonile</taxon>
    </lineage>
</organism>
<protein>
    <recommendedName>
        <fullName evidence="4">4Fe-4S ferredoxin-type domain-containing protein</fullName>
    </recommendedName>
</protein>
<dbReference type="PANTHER" id="PTHR43255">
    <property type="entry name" value="IRON-SULFUR-BINDING OXIDOREDUCTASE FADF-RELATED-RELATED"/>
    <property type="match status" value="1"/>
</dbReference>
<evidence type="ECO:0000256" key="2">
    <source>
        <dbReference type="ARBA" id="ARBA00023004"/>
    </source>
</evidence>
<comment type="caution">
    <text evidence="5">The sequence shown here is derived from an EMBL/GenBank/DDBJ whole genome shotgun (WGS) entry which is preliminary data.</text>
</comment>
<keyword evidence="2" id="KW-0408">Iron</keyword>
<dbReference type="Pfam" id="PF13183">
    <property type="entry name" value="Fer4_8"/>
    <property type="match status" value="1"/>
</dbReference>
<dbReference type="PANTHER" id="PTHR43255:SF2">
    <property type="entry name" value="HETERODISULFIDE REDUCTASE RELATED PROTEIN"/>
    <property type="match status" value="1"/>
</dbReference>
<dbReference type="InterPro" id="IPR051460">
    <property type="entry name" value="HdrC_iron-sulfur_subunit"/>
</dbReference>
<dbReference type="InterPro" id="IPR009051">
    <property type="entry name" value="Helical_ferredxn"/>
</dbReference>
<sequence length="154" mass="17158">MNDIKIWKHFNRESLYECYQCARCTGSCPAMEVAPAFGPRETILKCIGLGHEQVVEDERLWLCCTCNVCEDRCPQKIPIGDLLVALRNSAARRGNIPGRLAMAVELLAKTGRSMIVHQLDGMRAHHGLAPLPAAPVDELQKILRKAGLHQIVEF</sequence>
<evidence type="ECO:0000259" key="4">
    <source>
        <dbReference type="Pfam" id="PF13183"/>
    </source>
</evidence>
<dbReference type="SUPFAM" id="SSF46548">
    <property type="entry name" value="alpha-helical ferredoxin"/>
    <property type="match status" value="1"/>
</dbReference>
<dbReference type="GO" id="GO:0005886">
    <property type="term" value="C:plasma membrane"/>
    <property type="evidence" value="ECO:0007669"/>
    <property type="project" value="TreeGrafter"/>
</dbReference>
<feature type="domain" description="4Fe-4S ferredoxin-type" evidence="4">
    <location>
        <begin position="15"/>
        <end position="77"/>
    </location>
</feature>
<evidence type="ECO:0000256" key="1">
    <source>
        <dbReference type="ARBA" id="ARBA00022723"/>
    </source>
</evidence>
<dbReference type="EMBL" id="DTGT01000285">
    <property type="protein sequence ID" value="HGH61438.1"/>
    <property type="molecule type" value="Genomic_DNA"/>
</dbReference>
<dbReference type="InterPro" id="IPR017896">
    <property type="entry name" value="4Fe4S_Fe-S-bd"/>
</dbReference>
<evidence type="ECO:0000313" key="5">
    <source>
        <dbReference type="EMBL" id="HGH61438.1"/>
    </source>
</evidence>
<name>A0A7C4ASA6_9BACT</name>
<dbReference type="GO" id="GO:0051536">
    <property type="term" value="F:iron-sulfur cluster binding"/>
    <property type="evidence" value="ECO:0007669"/>
    <property type="project" value="UniProtKB-KW"/>
</dbReference>
<dbReference type="AlphaFoldDB" id="A0A7C4ASA6"/>
<gene>
    <name evidence="5" type="ORF">ENV54_09095</name>
</gene>
<keyword evidence="1" id="KW-0479">Metal-binding</keyword>
<dbReference type="Gene3D" id="1.10.1060.10">
    <property type="entry name" value="Alpha-helical ferredoxin"/>
    <property type="match status" value="1"/>
</dbReference>
<reference evidence="5" key="1">
    <citation type="journal article" date="2020" name="mSystems">
        <title>Genome- and Community-Level Interaction Insights into Carbon Utilization and Element Cycling Functions of Hydrothermarchaeota in Hydrothermal Sediment.</title>
        <authorList>
            <person name="Zhou Z."/>
            <person name="Liu Y."/>
            <person name="Xu W."/>
            <person name="Pan J."/>
            <person name="Luo Z.H."/>
            <person name="Li M."/>
        </authorList>
    </citation>
    <scope>NUCLEOTIDE SEQUENCE [LARGE SCALE GENOMIC DNA]</scope>
    <source>
        <strain evidence="5">SpSt-769</strain>
    </source>
</reference>
<accession>A0A7C4ASA6</accession>